<dbReference type="SUPFAM" id="SSF102114">
    <property type="entry name" value="Radical SAM enzymes"/>
    <property type="match status" value="1"/>
</dbReference>
<reference evidence="1 2" key="1">
    <citation type="journal article" date="2019" name="Int. J. Syst. Evol. Microbiol.">
        <title>The Global Catalogue of Microorganisms (GCM) 10K type strain sequencing project: providing services to taxonomists for standard genome sequencing and annotation.</title>
        <authorList>
            <consortium name="The Broad Institute Genomics Platform"/>
            <consortium name="The Broad Institute Genome Sequencing Center for Infectious Disease"/>
            <person name="Wu L."/>
            <person name="Ma J."/>
        </authorList>
    </citation>
    <scope>NUCLEOTIDE SEQUENCE [LARGE SCALE GENOMIC DNA]</scope>
    <source>
        <strain evidence="1 2">JCM 16014</strain>
    </source>
</reference>
<dbReference type="NCBIfam" id="NF045502">
    <property type="entry name" value="variant_rSAM"/>
    <property type="match status" value="1"/>
</dbReference>
<organism evidence="1 2">
    <name type="scientific">Catenulispora yoronensis</name>
    <dbReference type="NCBI Taxonomy" id="450799"/>
    <lineage>
        <taxon>Bacteria</taxon>
        <taxon>Bacillati</taxon>
        <taxon>Actinomycetota</taxon>
        <taxon>Actinomycetes</taxon>
        <taxon>Catenulisporales</taxon>
        <taxon>Catenulisporaceae</taxon>
        <taxon>Catenulispora</taxon>
    </lineage>
</organism>
<protein>
    <recommendedName>
        <fullName evidence="3">Radical SAM protein</fullName>
    </recommendedName>
</protein>
<proteinExistence type="predicted"/>
<evidence type="ECO:0000313" key="1">
    <source>
        <dbReference type="EMBL" id="GAA2050985.1"/>
    </source>
</evidence>
<dbReference type="RefSeq" id="WP_344669724.1">
    <property type="nucleotide sequence ID" value="NZ_BAAAQN010000050.1"/>
</dbReference>
<evidence type="ECO:0008006" key="3">
    <source>
        <dbReference type="Google" id="ProtNLM"/>
    </source>
</evidence>
<dbReference type="InterPro" id="IPR013785">
    <property type="entry name" value="Aldolase_TIM"/>
</dbReference>
<dbReference type="Gene3D" id="3.20.20.70">
    <property type="entry name" value="Aldolase class I"/>
    <property type="match status" value="1"/>
</dbReference>
<dbReference type="Proteomes" id="UP001500751">
    <property type="component" value="Unassembled WGS sequence"/>
</dbReference>
<accession>A0ABN2V726</accession>
<name>A0ABN2V726_9ACTN</name>
<keyword evidence="2" id="KW-1185">Reference proteome</keyword>
<comment type="caution">
    <text evidence="1">The sequence shown here is derived from an EMBL/GenBank/DDBJ whole genome shotgun (WGS) entry which is preliminary data.</text>
</comment>
<sequence>MVAEQQGGTGATTGATTRELERMMAEFPDLPAEAVIKQDILRQGLAFSPDALRVASGYKPKDYFIFTFDLVPVAEMAEHAAFRAPEEIRMTGGPYDLRRTVVSTRVAPDSPYVVELRDGKLTLACEGRFLCDLEFPPIPGYYSHTLSSGKKISEIAPAIEWGYLVYLTVYRLCQYWGRDEECRFCDLNENFRQQRANGREYTAVKELDDIVEAMSLINQHDTVSQAYTVTGGSITKKLDGMREGEFYARFAEAIESRFPGRWIPKAVVQALPLDEVKMLKDAGYRIYHPNYEVWDAELFNWICPGKDRYVGRDEWVKRILDAAEVFGPTHVIPNFVGGVEMAKPHGFTDIDQAIASTTEGLEFFMSHGVVPRFTTWCPEPTSNLGRQEGPPLEYFVKLLRAWRDTFEKHKLPVPPGYGRPGVGNAEFSVSAFMDVIRTA</sequence>
<evidence type="ECO:0000313" key="2">
    <source>
        <dbReference type="Proteomes" id="UP001500751"/>
    </source>
</evidence>
<dbReference type="EMBL" id="BAAAQN010000050">
    <property type="protein sequence ID" value="GAA2050985.1"/>
    <property type="molecule type" value="Genomic_DNA"/>
</dbReference>
<gene>
    <name evidence="1" type="ORF">GCM10009839_67230</name>
</gene>
<dbReference type="InterPro" id="IPR058240">
    <property type="entry name" value="rSAM_sf"/>
</dbReference>